<dbReference type="CDD" id="cd02976">
    <property type="entry name" value="NrdH"/>
    <property type="match status" value="1"/>
</dbReference>
<dbReference type="EMBL" id="BAAARB010000003">
    <property type="protein sequence ID" value="GAA2370304.1"/>
    <property type="molecule type" value="Genomic_DNA"/>
</dbReference>
<dbReference type="NCBIfam" id="TIGR02200">
    <property type="entry name" value="GlrX_actino"/>
    <property type="match status" value="1"/>
</dbReference>
<comment type="caution">
    <text evidence="2">The sequence shown here is derived from an EMBL/GenBank/DDBJ whole genome shotgun (WGS) entry which is preliminary data.</text>
</comment>
<dbReference type="PROSITE" id="PS51354">
    <property type="entry name" value="GLUTAREDOXIN_2"/>
    <property type="match status" value="1"/>
</dbReference>
<proteinExistence type="predicted"/>
<dbReference type="SUPFAM" id="SSF52833">
    <property type="entry name" value="Thioredoxin-like"/>
    <property type="match status" value="1"/>
</dbReference>
<gene>
    <name evidence="2" type="primary">mrx1</name>
    <name evidence="2" type="ORF">GCM10009855_07010</name>
</gene>
<name>A0ABP5U6V1_9ACTN</name>
<dbReference type="InterPro" id="IPR011915">
    <property type="entry name" value="GlrX_actino"/>
</dbReference>
<reference evidence="3" key="1">
    <citation type="journal article" date="2019" name="Int. J. Syst. Evol. Microbiol.">
        <title>The Global Catalogue of Microorganisms (GCM) 10K type strain sequencing project: providing services to taxonomists for standard genome sequencing and annotation.</title>
        <authorList>
            <consortium name="The Broad Institute Genomics Platform"/>
            <consortium name="The Broad Institute Genome Sequencing Center for Infectious Disease"/>
            <person name="Wu L."/>
            <person name="Ma J."/>
        </authorList>
    </citation>
    <scope>NUCLEOTIDE SEQUENCE [LARGE SCALE GENOMIC DNA]</scope>
    <source>
        <strain evidence="3">JCM 16227</strain>
    </source>
</reference>
<dbReference type="Gene3D" id="3.40.30.10">
    <property type="entry name" value="Glutaredoxin"/>
    <property type="match status" value="1"/>
</dbReference>
<accession>A0ABP5U6V1</accession>
<evidence type="ECO:0000259" key="1">
    <source>
        <dbReference type="Pfam" id="PF00462"/>
    </source>
</evidence>
<evidence type="ECO:0000313" key="2">
    <source>
        <dbReference type="EMBL" id="GAA2370304.1"/>
    </source>
</evidence>
<dbReference type="RefSeq" id="WP_006895507.1">
    <property type="nucleotide sequence ID" value="NZ_BAAARB010000003.1"/>
</dbReference>
<dbReference type="InterPro" id="IPR002109">
    <property type="entry name" value="Glutaredoxin"/>
</dbReference>
<organism evidence="2 3">
    <name type="scientific">Gordonia cholesterolivorans</name>
    <dbReference type="NCBI Taxonomy" id="559625"/>
    <lineage>
        <taxon>Bacteria</taxon>
        <taxon>Bacillati</taxon>
        <taxon>Actinomycetota</taxon>
        <taxon>Actinomycetes</taxon>
        <taxon>Mycobacteriales</taxon>
        <taxon>Gordoniaceae</taxon>
        <taxon>Gordonia</taxon>
    </lineage>
</organism>
<dbReference type="InterPro" id="IPR036249">
    <property type="entry name" value="Thioredoxin-like_sf"/>
</dbReference>
<keyword evidence="3" id="KW-1185">Reference proteome</keyword>
<dbReference type="Pfam" id="PF00462">
    <property type="entry name" value="Glutaredoxin"/>
    <property type="match status" value="1"/>
</dbReference>
<feature type="domain" description="Glutaredoxin" evidence="1">
    <location>
        <begin position="11"/>
        <end position="61"/>
    </location>
</feature>
<evidence type="ECO:0000313" key="3">
    <source>
        <dbReference type="Proteomes" id="UP001501170"/>
    </source>
</evidence>
<dbReference type="Proteomes" id="UP001501170">
    <property type="component" value="Unassembled WGS sequence"/>
</dbReference>
<sequence>MSDAAANPELTLYTTSWCPFCNRLKAGLERNGVEWTEIDIEADPDAAEFVGSVNGGNHVVPTALYADGSTATNPSVGEVMSRLGRL</sequence>
<protein>
    <submittedName>
        <fullName evidence="2">Mycoredoxin Mrx1</fullName>
    </submittedName>
</protein>